<keyword evidence="3" id="KW-1185">Reference proteome</keyword>
<evidence type="ECO:0008006" key="4">
    <source>
        <dbReference type="Google" id="ProtNLM"/>
    </source>
</evidence>
<name>A0A2T8HFR8_9SPHI</name>
<dbReference type="AlphaFoldDB" id="A0A2T8HFR8"/>
<evidence type="ECO:0000256" key="1">
    <source>
        <dbReference type="SAM" id="Phobius"/>
    </source>
</evidence>
<dbReference type="Proteomes" id="UP000245627">
    <property type="component" value="Unassembled WGS sequence"/>
</dbReference>
<reference evidence="2 3" key="1">
    <citation type="submission" date="2018-04" db="EMBL/GenBank/DDBJ databases">
        <title>Sphingobacterium cortibacter sp. nov.</title>
        <authorList>
            <person name="Li Y."/>
        </authorList>
    </citation>
    <scope>NUCLEOTIDE SEQUENCE [LARGE SCALE GENOMIC DNA]</scope>
    <source>
        <strain evidence="2 3">2c-3</strain>
    </source>
</reference>
<gene>
    <name evidence="2" type="ORF">DC487_14305</name>
</gene>
<evidence type="ECO:0000313" key="3">
    <source>
        <dbReference type="Proteomes" id="UP000245627"/>
    </source>
</evidence>
<keyword evidence="1" id="KW-0472">Membrane</keyword>
<feature type="transmembrane region" description="Helical" evidence="1">
    <location>
        <begin position="12"/>
        <end position="34"/>
    </location>
</feature>
<proteinExistence type="predicted"/>
<accession>A0A2T8HFR8</accession>
<dbReference type="EMBL" id="QDKG01000006">
    <property type="protein sequence ID" value="PVH24254.1"/>
    <property type="molecule type" value="Genomic_DNA"/>
</dbReference>
<protein>
    <recommendedName>
        <fullName evidence="4">Magnesium citrate secondary transporter</fullName>
    </recommendedName>
</protein>
<keyword evidence="1" id="KW-0812">Transmembrane</keyword>
<keyword evidence="1" id="KW-1133">Transmembrane helix</keyword>
<feature type="transmembrane region" description="Helical" evidence="1">
    <location>
        <begin position="40"/>
        <end position="56"/>
    </location>
</feature>
<feature type="transmembrane region" description="Helical" evidence="1">
    <location>
        <begin position="68"/>
        <end position="92"/>
    </location>
</feature>
<organism evidence="2 3">
    <name type="scientific">Sphingobacterium corticibacter</name>
    <dbReference type="NCBI Taxonomy" id="2171749"/>
    <lineage>
        <taxon>Bacteria</taxon>
        <taxon>Pseudomonadati</taxon>
        <taxon>Bacteroidota</taxon>
        <taxon>Sphingobacteriia</taxon>
        <taxon>Sphingobacteriales</taxon>
        <taxon>Sphingobacteriaceae</taxon>
        <taxon>Sphingobacterium</taxon>
    </lineage>
</organism>
<comment type="caution">
    <text evidence="2">The sequence shown here is derived from an EMBL/GenBank/DDBJ whole genome shotgun (WGS) entry which is preliminary data.</text>
</comment>
<feature type="transmembrane region" description="Helical" evidence="1">
    <location>
        <begin position="98"/>
        <end position="118"/>
    </location>
</feature>
<evidence type="ECO:0000313" key="2">
    <source>
        <dbReference type="EMBL" id="PVH24254.1"/>
    </source>
</evidence>
<sequence>MNKAVAHFINPWFLCFALLFIIHQVVQWGLGIPIGWLDSYLDPLLMMPITLHLLLWERRYLFEKGDSYKLSIFGIFNYLILVSILGEVIFPVLQPGFVADWIDVLCYFTGAVFFYIFMNDV</sequence>